<accession>Q4RX69</accession>
<gene>
    <name evidence="2" type="ORF">GSTENG00027541001</name>
</gene>
<feature type="region of interest" description="Disordered" evidence="1">
    <location>
        <begin position="1"/>
        <end position="22"/>
    </location>
</feature>
<proteinExistence type="predicted"/>
<name>Q4RX69_TETNG</name>
<dbReference type="OrthoDB" id="269822at2759"/>
<comment type="caution">
    <text evidence="2">The sequence shown here is derived from an EMBL/GenBank/DDBJ whole genome shotgun (WGS) entry which is preliminary data.</text>
</comment>
<sequence>MNSTPAMAPQSPGLSCSPPLVQKNTHFQSQGSLSVGMFSPSVAKGTCPQVRQGASPSNSPSPSIMSSPKLWHKASVSRLAEEFFWIGGSVVAQPKWRLGQMGKIHS</sequence>
<feature type="region of interest" description="Disordered" evidence="1">
    <location>
        <begin position="44"/>
        <end position="67"/>
    </location>
</feature>
<reference evidence="2" key="1">
    <citation type="journal article" date="2004" name="Nature">
        <title>Genome duplication in the teleost fish Tetraodon nigroviridis reveals the early vertebrate proto-karyotype.</title>
        <authorList>
            <person name="Jaillon O."/>
            <person name="Aury J.-M."/>
            <person name="Brunet F."/>
            <person name="Petit J.-L."/>
            <person name="Stange-Thomann N."/>
            <person name="Mauceli E."/>
            <person name="Bouneau L."/>
            <person name="Fischer C."/>
            <person name="Ozouf-Costaz C."/>
            <person name="Bernot A."/>
            <person name="Nicaud S."/>
            <person name="Jaffe D."/>
            <person name="Fisher S."/>
            <person name="Lutfalla G."/>
            <person name="Dossat C."/>
            <person name="Segurens B."/>
            <person name="Dasilva C."/>
            <person name="Salanoubat M."/>
            <person name="Levy M."/>
            <person name="Boudet N."/>
            <person name="Castellano S."/>
            <person name="Anthouard V."/>
            <person name="Jubin C."/>
            <person name="Castelli V."/>
            <person name="Katinka M."/>
            <person name="Vacherie B."/>
            <person name="Biemont C."/>
            <person name="Skalli Z."/>
            <person name="Cattolico L."/>
            <person name="Poulain J."/>
            <person name="De Berardinis V."/>
            <person name="Cruaud C."/>
            <person name="Duprat S."/>
            <person name="Brottier P."/>
            <person name="Coutanceau J.-P."/>
            <person name="Gouzy J."/>
            <person name="Parra G."/>
            <person name="Lardier G."/>
            <person name="Chapple C."/>
            <person name="McKernan K.J."/>
            <person name="McEwan P."/>
            <person name="Bosak S."/>
            <person name="Kellis M."/>
            <person name="Volff J.-N."/>
            <person name="Guigo R."/>
            <person name="Zody M.C."/>
            <person name="Mesirov J."/>
            <person name="Lindblad-Toh K."/>
            <person name="Birren B."/>
            <person name="Nusbaum C."/>
            <person name="Kahn D."/>
            <person name="Robinson-Rechavi M."/>
            <person name="Laudet V."/>
            <person name="Schachter V."/>
            <person name="Quetier F."/>
            <person name="Saurin W."/>
            <person name="Scarpelli C."/>
            <person name="Wincker P."/>
            <person name="Lander E.S."/>
            <person name="Weissenbach J."/>
            <person name="Roest Crollius H."/>
        </authorList>
    </citation>
    <scope>NUCLEOTIDE SEQUENCE [LARGE SCALE GENOMIC DNA]</scope>
</reference>
<dbReference type="EMBL" id="CAAE01014979">
    <property type="protein sequence ID" value="CAG07013.1"/>
    <property type="molecule type" value="Genomic_DNA"/>
</dbReference>
<dbReference type="KEGG" id="tng:GSTEN00027541G001"/>
<dbReference type="AlphaFoldDB" id="Q4RX69"/>
<evidence type="ECO:0000313" key="2">
    <source>
        <dbReference type="EMBL" id="CAG07013.1"/>
    </source>
</evidence>
<feature type="compositionally biased region" description="Low complexity" evidence="1">
    <location>
        <begin position="55"/>
        <end position="67"/>
    </location>
</feature>
<reference evidence="2" key="2">
    <citation type="submission" date="2004-02" db="EMBL/GenBank/DDBJ databases">
        <authorList>
            <consortium name="Genoscope"/>
            <consortium name="Whitehead Institute Centre for Genome Research"/>
        </authorList>
    </citation>
    <scope>NUCLEOTIDE SEQUENCE</scope>
</reference>
<organism evidence="2">
    <name type="scientific">Tetraodon nigroviridis</name>
    <name type="common">Spotted green pufferfish</name>
    <name type="synonym">Chelonodon nigroviridis</name>
    <dbReference type="NCBI Taxonomy" id="99883"/>
    <lineage>
        <taxon>Eukaryota</taxon>
        <taxon>Metazoa</taxon>
        <taxon>Chordata</taxon>
        <taxon>Craniata</taxon>
        <taxon>Vertebrata</taxon>
        <taxon>Euteleostomi</taxon>
        <taxon>Actinopterygii</taxon>
        <taxon>Neopterygii</taxon>
        <taxon>Teleostei</taxon>
        <taxon>Neoteleostei</taxon>
        <taxon>Acanthomorphata</taxon>
        <taxon>Eupercaria</taxon>
        <taxon>Tetraodontiformes</taxon>
        <taxon>Tetradontoidea</taxon>
        <taxon>Tetraodontidae</taxon>
        <taxon>Tetraodon</taxon>
    </lineage>
</organism>
<protein>
    <submittedName>
        <fullName evidence="2">(spotted green pufferfish) hypothetical protein</fullName>
    </submittedName>
</protein>
<evidence type="ECO:0000256" key="1">
    <source>
        <dbReference type="SAM" id="MobiDB-lite"/>
    </source>
</evidence>